<comment type="caution">
    <text evidence="1">The sequence shown here is derived from an EMBL/GenBank/DDBJ whole genome shotgun (WGS) entry which is preliminary data.</text>
</comment>
<dbReference type="AlphaFoldDB" id="A0A7X1KK45"/>
<evidence type="ECO:0000313" key="1">
    <source>
        <dbReference type="EMBL" id="MBC2664137.1"/>
    </source>
</evidence>
<proteinExistence type="predicted"/>
<dbReference type="EMBL" id="JACLAW010000001">
    <property type="protein sequence ID" value="MBC2664137.1"/>
    <property type="molecule type" value="Genomic_DNA"/>
</dbReference>
<name>A0A7X1KK45_9SPHN</name>
<gene>
    <name evidence="1" type="ORF">H7F51_01250</name>
</gene>
<dbReference type="RefSeq" id="WP_185662381.1">
    <property type="nucleotide sequence ID" value="NZ_JACLAW010000001.1"/>
</dbReference>
<protein>
    <submittedName>
        <fullName evidence="1">Uncharacterized protein</fullName>
    </submittedName>
</protein>
<reference evidence="1 2" key="1">
    <citation type="submission" date="2020-08" db="EMBL/GenBank/DDBJ databases">
        <title>The genome sequence of type strain Novosphingobium flavum NBRC 111647.</title>
        <authorList>
            <person name="Liu Y."/>
        </authorList>
    </citation>
    <scope>NUCLEOTIDE SEQUENCE [LARGE SCALE GENOMIC DNA]</scope>
    <source>
        <strain evidence="1 2">NBRC 111647</strain>
    </source>
</reference>
<accession>A0A7X1KK45</accession>
<keyword evidence="2" id="KW-1185">Reference proteome</keyword>
<sequence>MIDTRNTPHRSALRYAQRLSELSNIPRIRPSAGALTARELRREVLAILG</sequence>
<dbReference type="Proteomes" id="UP000566813">
    <property type="component" value="Unassembled WGS sequence"/>
</dbReference>
<organism evidence="1 2">
    <name type="scientific">Novosphingobium flavum</name>
    <dbReference type="NCBI Taxonomy" id="1778672"/>
    <lineage>
        <taxon>Bacteria</taxon>
        <taxon>Pseudomonadati</taxon>
        <taxon>Pseudomonadota</taxon>
        <taxon>Alphaproteobacteria</taxon>
        <taxon>Sphingomonadales</taxon>
        <taxon>Sphingomonadaceae</taxon>
        <taxon>Novosphingobium</taxon>
    </lineage>
</organism>
<evidence type="ECO:0000313" key="2">
    <source>
        <dbReference type="Proteomes" id="UP000566813"/>
    </source>
</evidence>